<keyword evidence="3" id="KW-1185">Reference proteome</keyword>
<keyword evidence="1" id="KW-0812">Transmembrane</keyword>
<dbReference type="KEGG" id="vg:14697813"/>
<name>F6KSV8_9ADEN</name>
<organism evidence="2 3">
    <name type="scientific">Simian adenovirus 20</name>
    <dbReference type="NCBI Taxonomy" id="585059"/>
    <lineage>
        <taxon>Viruses</taxon>
        <taxon>Varidnaviria</taxon>
        <taxon>Bamfordvirae</taxon>
        <taxon>Preplasmiviricota</taxon>
        <taxon>Polisuviricotina</taxon>
        <taxon>Pharingeaviricetes</taxon>
        <taxon>Rowavirales</taxon>
        <taxon>Adenoviridae</taxon>
        <taxon>Mastadenovirus</taxon>
        <taxon>Mastadenovirus simiavigesimum</taxon>
        <taxon>Simian mastadenovirus G</taxon>
    </lineage>
</organism>
<reference evidence="2 3" key="1">
    <citation type="journal article" date="2009" name="PLoS Pathog.">
        <title>Isolation and characterization of adenoviruses persistently shed from the gastrointestinal tract of non-human primates.</title>
        <authorList>
            <person name="Roy S."/>
            <person name="Vandenberghe L.H."/>
            <person name="Kryazhimskiy S."/>
            <person name="Grant R."/>
            <person name="Calcedo R."/>
            <person name="Yuan X."/>
            <person name="Keough M."/>
            <person name="Sandhu A."/>
            <person name="Wang Q."/>
            <person name="Medina-Jaszek C.A."/>
            <person name="Plotkin J.B."/>
            <person name="Wilson J.M."/>
        </authorList>
    </citation>
    <scope>NUCLEOTIDE SEQUENCE [LARGE SCALE GENOMIC DNA]</scope>
    <source>
        <strain evidence="2">ATCC VR-541</strain>
    </source>
</reference>
<protein>
    <submittedName>
        <fullName evidence="2">E3 RID-beta</fullName>
    </submittedName>
</protein>
<accession>F6KSV8</accession>
<feature type="transmembrane region" description="Helical" evidence="1">
    <location>
        <begin position="40"/>
        <end position="58"/>
    </location>
</feature>
<proteinExistence type="predicted"/>
<dbReference type="GeneID" id="14697813"/>
<evidence type="ECO:0000313" key="3">
    <source>
        <dbReference type="Proteomes" id="UP000169225"/>
    </source>
</evidence>
<dbReference type="RefSeq" id="YP_007518088.1">
    <property type="nucleotide sequence ID" value="NC_020485.1"/>
</dbReference>
<evidence type="ECO:0000313" key="2">
    <source>
        <dbReference type="EMBL" id="AEF59063.1"/>
    </source>
</evidence>
<dbReference type="EMBL" id="HQ605912">
    <property type="protein sequence ID" value="AEF59063.1"/>
    <property type="molecule type" value="Genomic_DNA"/>
</dbReference>
<dbReference type="Proteomes" id="UP000169225">
    <property type="component" value="Segment"/>
</dbReference>
<dbReference type="OrthoDB" id="41655at10239"/>
<keyword evidence="1" id="KW-0472">Membrane</keyword>
<evidence type="ECO:0000256" key="1">
    <source>
        <dbReference type="SAM" id="Phobius"/>
    </source>
</evidence>
<keyword evidence="1" id="KW-1133">Transmembrane helix</keyword>
<sequence length="100" mass="11531">MIFWLFIFCFFTPVNTCEFTFTQFWKLSCLDSSMSNEWIMAAIMGCMATFSLVCGIMLHSKFKTPWTHGFLTDLPVNPDPTLNANPDPPRSPSVYSYFHL</sequence>